<keyword evidence="1" id="KW-0732">Signal</keyword>
<organism evidence="2 3">
    <name type="scientific">Denitrificimonas halotolerans</name>
    <dbReference type="NCBI Taxonomy" id="3098930"/>
    <lineage>
        <taxon>Bacteria</taxon>
        <taxon>Pseudomonadati</taxon>
        <taxon>Pseudomonadota</taxon>
        <taxon>Gammaproteobacteria</taxon>
        <taxon>Pseudomonadales</taxon>
        <taxon>Pseudomonadaceae</taxon>
        <taxon>Denitrificimonas</taxon>
    </lineage>
</organism>
<evidence type="ECO:0000313" key="3">
    <source>
        <dbReference type="Proteomes" id="UP001294570"/>
    </source>
</evidence>
<evidence type="ECO:0000313" key="2">
    <source>
        <dbReference type="EMBL" id="MDY7219527.1"/>
    </source>
</evidence>
<dbReference type="EMBL" id="JAXIVU010000009">
    <property type="protein sequence ID" value="MDY7219527.1"/>
    <property type="molecule type" value="Genomic_DNA"/>
</dbReference>
<dbReference type="Proteomes" id="UP001294570">
    <property type="component" value="Unassembled WGS sequence"/>
</dbReference>
<protein>
    <submittedName>
        <fullName evidence="2">DUF3613 domain-containing protein</fullName>
    </submittedName>
</protein>
<dbReference type="InterPro" id="IPR022053">
    <property type="entry name" value="DUF3613"/>
</dbReference>
<keyword evidence="3" id="KW-1185">Reference proteome</keyword>
<gene>
    <name evidence="2" type="ORF">TOI97_08110</name>
</gene>
<comment type="caution">
    <text evidence="2">The sequence shown here is derived from an EMBL/GenBank/DDBJ whole genome shotgun (WGS) entry which is preliminary data.</text>
</comment>
<reference evidence="2 3" key="1">
    <citation type="submission" date="2023-12" db="EMBL/GenBank/DDBJ databases">
        <title>Denitrificimonas halotolerans sp. nov.,a novel species isolated from landfill leachate.</title>
        <authorList>
            <person name="Wang S."/>
        </authorList>
    </citation>
    <scope>NUCLEOTIDE SEQUENCE [LARGE SCALE GENOMIC DNA]</scope>
    <source>
        <strain evidence="2 3">JX-1</strain>
    </source>
</reference>
<evidence type="ECO:0000256" key="1">
    <source>
        <dbReference type="SAM" id="SignalP"/>
    </source>
</evidence>
<name>A0ABU5GSP1_9GAMM</name>
<dbReference type="Pfam" id="PF12266">
    <property type="entry name" value="DUF3613"/>
    <property type="match status" value="1"/>
</dbReference>
<proteinExistence type="predicted"/>
<dbReference type="RefSeq" id="WP_321553616.1">
    <property type="nucleotide sequence ID" value="NZ_JAXIVU010000009.1"/>
</dbReference>
<sequence>MKYNTVLAMATLIIAAPVAAQGYYDHYQGHERMRKERTMSAHSQANVWLEAQRDGRYASKHIQNATPAEYEMSLKRWSESYKHPIPEYFDQESAGEFTTD</sequence>
<accession>A0ABU5GSP1</accession>
<feature type="chain" id="PRO_5046905413" evidence="1">
    <location>
        <begin position="21"/>
        <end position="100"/>
    </location>
</feature>
<feature type="signal peptide" evidence="1">
    <location>
        <begin position="1"/>
        <end position="20"/>
    </location>
</feature>